<dbReference type="AlphaFoldDB" id="A0A4Y2BEY1"/>
<gene>
    <name evidence="1" type="ORF">AVEN_215561_1</name>
</gene>
<dbReference type="OrthoDB" id="8063525at2759"/>
<reference evidence="1 2" key="1">
    <citation type="journal article" date="2019" name="Sci. Rep.">
        <title>Orb-weaving spider Araneus ventricosus genome elucidates the spidroin gene catalogue.</title>
        <authorList>
            <person name="Kono N."/>
            <person name="Nakamura H."/>
            <person name="Ohtoshi R."/>
            <person name="Moran D.A.P."/>
            <person name="Shinohara A."/>
            <person name="Yoshida Y."/>
            <person name="Fujiwara M."/>
            <person name="Mori M."/>
            <person name="Tomita M."/>
            <person name="Arakawa K."/>
        </authorList>
    </citation>
    <scope>NUCLEOTIDE SEQUENCE [LARGE SCALE GENOMIC DNA]</scope>
</reference>
<accession>A0A4Y2BEY1</accession>
<organism evidence="1 2">
    <name type="scientific">Araneus ventricosus</name>
    <name type="common">Orbweaver spider</name>
    <name type="synonym">Epeira ventricosa</name>
    <dbReference type="NCBI Taxonomy" id="182803"/>
    <lineage>
        <taxon>Eukaryota</taxon>
        <taxon>Metazoa</taxon>
        <taxon>Ecdysozoa</taxon>
        <taxon>Arthropoda</taxon>
        <taxon>Chelicerata</taxon>
        <taxon>Arachnida</taxon>
        <taxon>Araneae</taxon>
        <taxon>Araneomorphae</taxon>
        <taxon>Entelegynae</taxon>
        <taxon>Araneoidea</taxon>
        <taxon>Araneidae</taxon>
        <taxon>Araneus</taxon>
    </lineage>
</organism>
<proteinExistence type="predicted"/>
<evidence type="ECO:0000313" key="2">
    <source>
        <dbReference type="Proteomes" id="UP000499080"/>
    </source>
</evidence>
<dbReference type="EMBL" id="BGPR01000074">
    <property type="protein sequence ID" value="GBL90831.1"/>
    <property type="molecule type" value="Genomic_DNA"/>
</dbReference>
<dbReference type="Proteomes" id="UP000499080">
    <property type="component" value="Unassembled WGS sequence"/>
</dbReference>
<keyword evidence="2" id="KW-1185">Reference proteome</keyword>
<name>A0A4Y2BEY1_ARAVE</name>
<sequence>MRSLALITSSTKSGRLSRPSYTKATQSCRCCGVASIMLHFVQILNFLSPRENLRVFKCPDDKRAKADWSFRTPLKLIAAPGPSQRYHKKNKDLKTWRVPPSYDWYQRSSPGGSIGLACDRADQTALSRFVSGHLRSCSFSHGNKVFPVCAKCGVASASPEHILSCLRLSRETFETDPLLALDFLRVSGLMDGA</sequence>
<protein>
    <submittedName>
        <fullName evidence="1">Uncharacterized protein</fullName>
    </submittedName>
</protein>
<evidence type="ECO:0000313" key="1">
    <source>
        <dbReference type="EMBL" id="GBL90831.1"/>
    </source>
</evidence>
<comment type="caution">
    <text evidence="1">The sequence shown here is derived from an EMBL/GenBank/DDBJ whole genome shotgun (WGS) entry which is preliminary data.</text>
</comment>